<sequence length="63" mass="6119">MAEDTRSGGGNAGIAFIVGGLVVVVAIIAWFMFANGGAPTAPDQVDVDVSLPEVSAPSTSGGA</sequence>
<gene>
    <name evidence="2" type="ORF">ACFFGE_02670</name>
</gene>
<evidence type="ECO:0000313" key="3">
    <source>
        <dbReference type="Proteomes" id="UP001589906"/>
    </source>
</evidence>
<name>A0ABV6QZI2_9CAUL</name>
<dbReference type="Proteomes" id="UP001589906">
    <property type="component" value="Unassembled WGS sequence"/>
</dbReference>
<feature type="transmembrane region" description="Helical" evidence="1">
    <location>
        <begin position="12"/>
        <end position="33"/>
    </location>
</feature>
<reference evidence="2 3" key="1">
    <citation type="submission" date="2024-09" db="EMBL/GenBank/DDBJ databases">
        <authorList>
            <person name="Sun Q."/>
            <person name="Mori K."/>
        </authorList>
    </citation>
    <scope>NUCLEOTIDE SEQUENCE [LARGE SCALE GENOMIC DNA]</scope>
    <source>
        <strain evidence="2 3">NCAIM B.02621</strain>
    </source>
</reference>
<protein>
    <submittedName>
        <fullName evidence="2">Uncharacterized protein</fullName>
    </submittedName>
</protein>
<keyword evidence="1" id="KW-0812">Transmembrane</keyword>
<evidence type="ECO:0000256" key="1">
    <source>
        <dbReference type="SAM" id="Phobius"/>
    </source>
</evidence>
<keyword evidence="1" id="KW-0472">Membrane</keyword>
<keyword evidence="1" id="KW-1133">Transmembrane helix</keyword>
<proteinExistence type="predicted"/>
<organism evidence="2 3">
    <name type="scientific">Brevundimonas balnearis</name>
    <dbReference type="NCBI Taxonomy" id="1572858"/>
    <lineage>
        <taxon>Bacteria</taxon>
        <taxon>Pseudomonadati</taxon>
        <taxon>Pseudomonadota</taxon>
        <taxon>Alphaproteobacteria</taxon>
        <taxon>Caulobacterales</taxon>
        <taxon>Caulobacteraceae</taxon>
        <taxon>Brevundimonas</taxon>
    </lineage>
</organism>
<dbReference type="EMBL" id="JBHLSW010000003">
    <property type="protein sequence ID" value="MFC0632777.1"/>
    <property type="molecule type" value="Genomic_DNA"/>
</dbReference>
<comment type="caution">
    <text evidence="2">The sequence shown here is derived from an EMBL/GenBank/DDBJ whole genome shotgun (WGS) entry which is preliminary data.</text>
</comment>
<keyword evidence="3" id="KW-1185">Reference proteome</keyword>
<accession>A0ABV6QZI2</accession>
<evidence type="ECO:0000313" key="2">
    <source>
        <dbReference type="EMBL" id="MFC0632777.1"/>
    </source>
</evidence>
<dbReference type="RefSeq" id="WP_376834034.1">
    <property type="nucleotide sequence ID" value="NZ_JBHLSW010000003.1"/>
</dbReference>